<dbReference type="KEGG" id="prv:G7070_17170"/>
<organism evidence="2 3">
    <name type="scientific">Propioniciclava coleopterorum</name>
    <dbReference type="NCBI Taxonomy" id="2714937"/>
    <lineage>
        <taxon>Bacteria</taxon>
        <taxon>Bacillati</taxon>
        <taxon>Actinomycetota</taxon>
        <taxon>Actinomycetes</taxon>
        <taxon>Propionibacteriales</taxon>
        <taxon>Propionibacteriaceae</taxon>
        <taxon>Propioniciclava</taxon>
    </lineage>
</organism>
<accession>A0A6G7YA85</accession>
<keyword evidence="2" id="KW-0813">Transport</keyword>
<feature type="domain" description="PTS EIIA type-2" evidence="1">
    <location>
        <begin position="3"/>
        <end position="149"/>
    </location>
</feature>
<dbReference type="InterPro" id="IPR002178">
    <property type="entry name" value="PTS_EIIA_type-2_dom"/>
</dbReference>
<dbReference type="AlphaFoldDB" id="A0A6G7YA85"/>
<dbReference type="Pfam" id="PF00359">
    <property type="entry name" value="PTS_EIIA_2"/>
    <property type="match status" value="1"/>
</dbReference>
<dbReference type="SUPFAM" id="SSF55804">
    <property type="entry name" value="Phoshotransferase/anion transport protein"/>
    <property type="match status" value="1"/>
</dbReference>
<name>A0A6G7YA85_9ACTN</name>
<keyword evidence="3" id="KW-1185">Reference proteome</keyword>
<dbReference type="Proteomes" id="UP000501058">
    <property type="component" value="Chromosome"/>
</dbReference>
<evidence type="ECO:0000259" key="1">
    <source>
        <dbReference type="PROSITE" id="PS51094"/>
    </source>
</evidence>
<dbReference type="PANTHER" id="PTHR47738:SF3">
    <property type="entry name" value="PHOSPHOTRANSFERASE SYSTEM MANNITOL_FRUCTOSE-SPECIFIC IIA DOMAIN CONTAINING PROTEIN"/>
    <property type="match status" value="1"/>
</dbReference>
<keyword evidence="2" id="KW-0762">Sugar transport</keyword>
<dbReference type="InterPro" id="IPR051541">
    <property type="entry name" value="PTS_SugarTrans_NitroReg"/>
</dbReference>
<proteinExistence type="predicted"/>
<gene>
    <name evidence="2" type="ORF">G7070_17170</name>
</gene>
<dbReference type="EMBL" id="CP049865">
    <property type="protein sequence ID" value="QIK73680.1"/>
    <property type="molecule type" value="Genomic_DNA"/>
</dbReference>
<dbReference type="InterPro" id="IPR016152">
    <property type="entry name" value="PTrfase/Anion_transptr"/>
</dbReference>
<dbReference type="CDD" id="cd00211">
    <property type="entry name" value="PTS_IIA_fru"/>
    <property type="match status" value="1"/>
</dbReference>
<protein>
    <submittedName>
        <fullName evidence="2">PTS sugar transporter subunit IIA</fullName>
    </submittedName>
</protein>
<dbReference type="PROSITE" id="PS51094">
    <property type="entry name" value="PTS_EIIA_TYPE_2"/>
    <property type="match status" value="1"/>
</dbReference>
<dbReference type="Gene3D" id="3.40.930.10">
    <property type="entry name" value="Mannitol-specific EII, Chain A"/>
    <property type="match status" value="1"/>
</dbReference>
<reference evidence="2 3" key="1">
    <citation type="submission" date="2020-03" db="EMBL/GenBank/DDBJ databases">
        <title>Propioniciclava sp. nov., isolated from Hydrophilus acuminatus.</title>
        <authorList>
            <person name="Hyun D.-W."/>
            <person name="Bae J.-W."/>
        </authorList>
    </citation>
    <scope>NUCLEOTIDE SEQUENCE [LARGE SCALE GENOMIC DNA]</scope>
    <source>
        <strain evidence="2 3">HDW11</strain>
    </source>
</reference>
<dbReference type="PANTHER" id="PTHR47738">
    <property type="entry name" value="PTS SYSTEM FRUCTOSE-LIKE EIIA COMPONENT-RELATED"/>
    <property type="match status" value="1"/>
</dbReference>
<dbReference type="RefSeq" id="WP_166234747.1">
    <property type="nucleotide sequence ID" value="NZ_CP049865.1"/>
</dbReference>
<evidence type="ECO:0000313" key="3">
    <source>
        <dbReference type="Proteomes" id="UP000501058"/>
    </source>
</evidence>
<evidence type="ECO:0000313" key="2">
    <source>
        <dbReference type="EMBL" id="QIK73680.1"/>
    </source>
</evidence>
<sequence length="153" mass="16325">MSVLISTEFTHVNLWAPDQAVLFDAMADALVAGGRVRPTFREAISQRERTFPTGLPVGCGVAIPHTDAVHVVADTISVATLGRPVRFGEMAGHEDAHVDVRVVVMLALSGGNQLGVLKRVIKAIQDDAFLDALLGASDRETLVALTQEAFLPQ</sequence>